<organism evidence="4">
    <name type="scientific">Brugia timori</name>
    <dbReference type="NCBI Taxonomy" id="42155"/>
    <lineage>
        <taxon>Eukaryota</taxon>
        <taxon>Metazoa</taxon>
        <taxon>Ecdysozoa</taxon>
        <taxon>Nematoda</taxon>
        <taxon>Chromadorea</taxon>
        <taxon>Rhabditida</taxon>
        <taxon>Spirurina</taxon>
        <taxon>Spiruromorpha</taxon>
        <taxon>Filarioidea</taxon>
        <taxon>Onchocercidae</taxon>
        <taxon>Brugia</taxon>
    </lineage>
</organism>
<protein>
    <submittedName>
        <fullName evidence="4">Ephrin RBD domain-containing protein</fullName>
    </submittedName>
</protein>
<evidence type="ECO:0000256" key="1">
    <source>
        <dbReference type="SAM" id="Phobius"/>
    </source>
</evidence>
<dbReference type="Proteomes" id="UP000280834">
    <property type="component" value="Unassembled WGS sequence"/>
</dbReference>
<evidence type="ECO:0000313" key="2">
    <source>
        <dbReference type="EMBL" id="VDO46731.1"/>
    </source>
</evidence>
<keyword evidence="1" id="KW-1133">Transmembrane helix</keyword>
<reference evidence="4" key="1">
    <citation type="submission" date="2017-02" db="UniProtKB">
        <authorList>
            <consortium name="WormBaseParasite"/>
        </authorList>
    </citation>
    <scope>IDENTIFICATION</scope>
</reference>
<name>A0A0R3R6W3_9BILA</name>
<gene>
    <name evidence="2" type="ORF">BTMF_LOCUS13749</name>
</gene>
<evidence type="ECO:0000313" key="3">
    <source>
        <dbReference type="Proteomes" id="UP000280834"/>
    </source>
</evidence>
<evidence type="ECO:0000313" key="4">
    <source>
        <dbReference type="WBParaSite" id="BTMF_0001576101-mRNA-1"/>
    </source>
</evidence>
<dbReference type="EMBL" id="UZAG01020431">
    <property type="protein sequence ID" value="VDO46731.1"/>
    <property type="molecule type" value="Genomic_DNA"/>
</dbReference>
<dbReference type="STRING" id="42155.A0A0R3R6W3"/>
<keyword evidence="1" id="KW-0472">Membrane</keyword>
<keyword evidence="3" id="KW-1185">Reference proteome</keyword>
<dbReference type="WBParaSite" id="BTMF_0001576101-mRNA-1">
    <property type="protein sequence ID" value="BTMF_0001576101-mRNA-1"/>
    <property type="gene ID" value="BTMF_0001576101"/>
</dbReference>
<keyword evidence="1" id="KW-0812">Transmembrane</keyword>
<reference evidence="2 3" key="2">
    <citation type="submission" date="2018-11" db="EMBL/GenBank/DDBJ databases">
        <authorList>
            <consortium name="Pathogen Informatics"/>
        </authorList>
    </citation>
    <scope>NUCLEOTIDE SEQUENCE [LARGE SCALE GENOMIC DNA]</scope>
</reference>
<sequence>MVSLQPITIIITLIISAVIYGCAPPGFIPNQDPSFWKMKNFVTVNRNLFLNNKFLIILKINHLILAYIAGQCSDLILYPVKSVDQDDQYRFDYSDVSFGNTHSQGATVTITCTERGRPATVEGYDQVLKLTINFRITSSYFFLS</sequence>
<accession>A0A0R3R6W3</accession>
<proteinExistence type="predicted"/>
<feature type="transmembrane region" description="Helical" evidence="1">
    <location>
        <begin position="7"/>
        <end position="28"/>
    </location>
</feature>
<dbReference type="AlphaFoldDB" id="A0A0R3R6W3"/>